<evidence type="ECO:0000259" key="12">
    <source>
        <dbReference type="PROSITE" id="PS50011"/>
    </source>
</evidence>
<dbReference type="EC" id="2.7.11.1" evidence="1"/>
<evidence type="ECO:0000313" key="13">
    <source>
        <dbReference type="Proteomes" id="UP000694867"/>
    </source>
</evidence>
<keyword evidence="5" id="KW-0547">Nucleotide-binding</keyword>
<organism evidence="13 14">
    <name type="scientific">Galendromus occidentalis</name>
    <name type="common">western predatory mite</name>
    <dbReference type="NCBI Taxonomy" id="34638"/>
    <lineage>
        <taxon>Eukaryota</taxon>
        <taxon>Metazoa</taxon>
        <taxon>Ecdysozoa</taxon>
        <taxon>Arthropoda</taxon>
        <taxon>Chelicerata</taxon>
        <taxon>Arachnida</taxon>
        <taxon>Acari</taxon>
        <taxon>Parasitiformes</taxon>
        <taxon>Mesostigmata</taxon>
        <taxon>Gamasina</taxon>
        <taxon>Phytoseioidea</taxon>
        <taxon>Phytoseiidae</taxon>
        <taxon>Typhlodrominae</taxon>
        <taxon>Galendromus</taxon>
    </lineage>
</organism>
<dbReference type="KEGG" id="goe:100901477"/>
<sequence>MSRREQKIQEYQEKLHHAQTAFKEDVEKNECPREDISSFEFLTFLQKGGFGEVFKAKKGDTIYAIKRLSKSDFHTKQYQDDVIREKKYLYALKNEFVVKLHSTAKTAESLFLIMDFAPYGDLFGLVEMHPLPEAMGKRVIYQIVLGLEYVHACNIMWRDLKMENVLIFENLRVKLADFGFAVLVDGMRHEACGSADYWAPEIYKNELFNEAVDWWALGVVICAILTRQHPFGEFDVPEEVQGRNVLTNEIQNITDAAVSADAKDLVKMLLVKDPRRRAGVLKEGIDDVRLHAWFRDIDFYEMVFEPQQWPLDSSQKIDGNPIEQHPLTNSKPDDQDPSREEFDEF</sequence>
<dbReference type="Proteomes" id="UP000694867">
    <property type="component" value="Unplaced"/>
</dbReference>
<keyword evidence="4" id="KW-0808">Transferase</keyword>
<comment type="catalytic activity">
    <reaction evidence="10">
        <text>L-seryl-[protein] + ATP = O-phospho-L-seryl-[protein] + ADP + H(+)</text>
        <dbReference type="Rhea" id="RHEA:17989"/>
        <dbReference type="Rhea" id="RHEA-COMP:9863"/>
        <dbReference type="Rhea" id="RHEA-COMP:11604"/>
        <dbReference type="ChEBI" id="CHEBI:15378"/>
        <dbReference type="ChEBI" id="CHEBI:29999"/>
        <dbReference type="ChEBI" id="CHEBI:30616"/>
        <dbReference type="ChEBI" id="CHEBI:83421"/>
        <dbReference type="ChEBI" id="CHEBI:456216"/>
        <dbReference type="EC" id="2.7.11.1"/>
    </reaction>
</comment>
<dbReference type="PANTHER" id="PTHR24356">
    <property type="entry name" value="SERINE/THREONINE-PROTEIN KINASE"/>
    <property type="match status" value="1"/>
</dbReference>
<evidence type="ECO:0000256" key="7">
    <source>
        <dbReference type="ARBA" id="ARBA00022840"/>
    </source>
</evidence>
<dbReference type="GeneID" id="100901477"/>
<keyword evidence="3" id="KW-0723">Serine/threonine-protein kinase</keyword>
<dbReference type="AlphaFoldDB" id="A0AAJ6VVE3"/>
<feature type="domain" description="Protein kinase" evidence="12">
    <location>
        <begin position="39"/>
        <end position="294"/>
    </location>
</feature>
<accession>A0AAJ6VVE3</accession>
<dbReference type="InterPro" id="IPR050236">
    <property type="entry name" value="Ser_Thr_kinase_AGC"/>
</dbReference>
<feature type="region of interest" description="Disordered" evidence="11">
    <location>
        <begin position="311"/>
        <end position="345"/>
    </location>
</feature>
<keyword evidence="13" id="KW-1185">Reference proteome</keyword>
<evidence type="ECO:0000313" key="14">
    <source>
        <dbReference type="RefSeq" id="XP_003739565.1"/>
    </source>
</evidence>
<dbReference type="SUPFAM" id="SSF56112">
    <property type="entry name" value="Protein kinase-like (PK-like)"/>
    <property type="match status" value="1"/>
</dbReference>
<evidence type="ECO:0000256" key="9">
    <source>
        <dbReference type="ARBA" id="ARBA00047899"/>
    </source>
</evidence>
<dbReference type="InterPro" id="IPR000719">
    <property type="entry name" value="Prot_kinase_dom"/>
</dbReference>
<protein>
    <recommendedName>
        <fullName evidence="2">Serine/threonine-protein kinase greatwall</fullName>
        <ecNumber evidence="1">2.7.11.1</ecNumber>
    </recommendedName>
    <alternativeName>
        <fullName evidence="8">Microtubule-associated serine/threonine-protein kinase-like</fullName>
    </alternativeName>
</protein>
<evidence type="ECO:0000256" key="4">
    <source>
        <dbReference type="ARBA" id="ARBA00022679"/>
    </source>
</evidence>
<comment type="catalytic activity">
    <reaction evidence="9">
        <text>L-threonyl-[protein] + ATP = O-phospho-L-threonyl-[protein] + ADP + H(+)</text>
        <dbReference type="Rhea" id="RHEA:46608"/>
        <dbReference type="Rhea" id="RHEA-COMP:11060"/>
        <dbReference type="Rhea" id="RHEA-COMP:11605"/>
        <dbReference type="ChEBI" id="CHEBI:15378"/>
        <dbReference type="ChEBI" id="CHEBI:30013"/>
        <dbReference type="ChEBI" id="CHEBI:30616"/>
        <dbReference type="ChEBI" id="CHEBI:61977"/>
        <dbReference type="ChEBI" id="CHEBI:456216"/>
        <dbReference type="EC" id="2.7.11.1"/>
    </reaction>
</comment>
<evidence type="ECO:0000256" key="3">
    <source>
        <dbReference type="ARBA" id="ARBA00022527"/>
    </source>
</evidence>
<dbReference type="Gene3D" id="3.30.200.20">
    <property type="entry name" value="Phosphorylase Kinase, domain 1"/>
    <property type="match status" value="1"/>
</dbReference>
<evidence type="ECO:0000256" key="2">
    <source>
        <dbReference type="ARBA" id="ARBA00022148"/>
    </source>
</evidence>
<dbReference type="Pfam" id="PF00069">
    <property type="entry name" value="Pkinase"/>
    <property type="match status" value="1"/>
</dbReference>
<dbReference type="InterPro" id="IPR011009">
    <property type="entry name" value="Kinase-like_dom_sf"/>
</dbReference>
<proteinExistence type="predicted"/>
<dbReference type="Gene3D" id="1.10.510.10">
    <property type="entry name" value="Transferase(Phosphotransferase) domain 1"/>
    <property type="match status" value="1"/>
</dbReference>
<dbReference type="SMART" id="SM00220">
    <property type="entry name" value="S_TKc"/>
    <property type="match status" value="1"/>
</dbReference>
<dbReference type="RefSeq" id="XP_003739565.1">
    <property type="nucleotide sequence ID" value="XM_003739517.1"/>
</dbReference>
<reference evidence="14" key="1">
    <citation type="submission" date="2025-08" db="UniProtKB">
        <authorList>
            <consortium name="RefSeq"/>
        </authorList>
    </citation>
    <scope>IDENTIFICATION</scope>
</reference>
<name>A0AAJ6VVE3_9ACAR</name>
<dbReference type="PROSITE" id="PS50011">
    <property type="entry name" value="PROTEIN_KINASE_DOM"/>
    <property type="match status" value="1"/>
</dbReference>
<dbReference type="GO" id="GO:0005524">
    <property type="term" value="F:ATP binding"/>
    <property type="evidence" value="ECO:0007669"/>
    <property type="project" value="UniProtKB-KW"/>
</dbReference>
<evidence type="ECO:0000256" key="6">
    <source>
        <dbReference type="ARBA" id="ARBA00022777"/>
    </source>
</evidence>
<keyword evidence="7" id="KW-0067">ATP-binding</keyword>
<dbReference type="GO" id="GO:0035556">
    <property type="term" value="P:intracellular signal transduction"/>
    <property type="evidence" value="ECO:0007669"/>
    <property type="project" value="TreeGrafter"/>
</dbReference>
<dbReference type="GO" id="GO:0004674">
    <property type="term" value="F:protein serine/threonine kinase activity"/>
    <property type="evidence" value="ECO:0007669"/>
    <property type="project" value="UniProtKB-KW"/>
</dbReference>
<evidence type="ECO:0000256" key="1">
    <source>
        <dbReference type="ARBA" id="ARBA00012513"/>
    </source>
</evidence>
<evidence type="ECO:0000256" key="10">
    <source>
        <dbReference type="ARBA" id="ARBA00048679"/>
    </source>
</evidence>
<feature type="compositionally biased region" description="Basic and acidic residues" evidence="11">
    <location>
        <begin position="331"/>
        <end position="345"/>
    </location>
</feature>
<keyword evidence="6" id="KW-0418">Kinase</keyword>
<gene>
    <name evidence="14" type="primary">LOC100901477</name>
</gene>
<evidence type="ECO:0000256" key="5">
    <source>
        <dbReference type="ARBA" id="ARBA00022741"/>
    </source>
</evidence>
<evidence type="ECO:0000256" key="11">
    <source>
        <dbReference type="SAM" id="MobiDB-lite"/>
    </source>
</evidence>
<dbReference type="PANTHER" id="PTHR24356:SF1">
    <property type="entry name" value="SERINE_THREONINE-PROTEIN KINASE GREATWALL"/>
    <property type="match status" value="1"/>
</dbReference>
<evidence type="ECO:0000256" key="8">
    <source>
        <dbReference type="ARBA" id="ARBA00033099"/>
    </source>
</evidence>